<keyword evidence="7 10" id="KW-0378">Hydrolase</keyword>
<dbReference type="Pfam" id="PF04344">
    <property type="entry name" value="CheZ"/>
    <property type="match status" value="1"/>
</dbReference>
<evidence type="ECO:0000256" key="3">
    <source>
        <dbReference type="ARBA" id="ARBA00018484"/>
    </source>
</evidence>
<proteinExistence type="inferred from homology"/>
<sequence length="222" mass="23917">MQPDTGNHLTISKDEAFTWLGRITRQLHEAMMALGAGQELRQVAEEIPDARERLAYVGKMTENAANKVLNLVDEAKPQCSEVATQGRELAESLRRLAEAPDLSPERARAMMKLCAGYADRAAGFADGQNEILSQIMLSQDFQDLSGQVIKKVIDIISRTEQQLLELLVASAPEQLQGAAPAASADRGAPPSVPTSQDLAGPQVPDKALKQGEVDDLLASLGF</sequence>
<feature type="site" description="Enhances dephosphorylation of CheY-P" evidence="11">
    <location>
        <position position="147"/>
    </location>
</feature>
<dbReference type="GO" id="GO:0009288">
    <property type="term" value="C:bacterial-type flagellum"/>
    <property type="evidence" value="ECO:0007669"/>
    <property type="project" value="InterPro"/>
</dbReference>
<dbReference type="InterPro" id="IPR007439">
    <property type="entry name" value="Chemotax_Pase_CheZ"/>
</dbReference>
<keyword evidence="4 10" id="KW-0963">Cytoplasm</keyword>
<dbReference type="AlphaFoldDB" id="A0A2S5SQC8"/>
<comment type="similarity">
    <text evidence="2 10">Belongs to the CheZ family.</text>
</comment>
<comment type="function">
    <text evidence="10">Plays an important role in bacterial chemotaxis signal transduction pathway by accelerating the dephosphorylation of phosphorylated CheY (CheY-P).</text>
</comment>
<evidence type="ECO:0000256" key="7">
    <source>
        <dbReference type="ARBA" id="ARBA00022801"/>
    </source>
</evidence>
<comment type="caution">
    <text evidence="13">The sequence shown here is derived from an EMBL/GenBank/DDBJ whole genome shotgun (WGS) entry which is preliminary data.</text>
</comment>
<reference evidence="13 14" key="1">
    <citation type="submission" date="2018-02" db="EMBL/GenBank/DDBJ databases">
        <title>Reclassifiation of [Polyangium] brachysporum DSM 7029 as Guopingzhaonella breviflexa gen. nov., sp. nov., a member of the family Comamonadaceae.</title>
        <authorList>
            <person name="Tang B."/>
        </authorList>
    </citation>
    <scope>NUCLEOTIDE SEQUENCE [LARGE SCALE GENOMIC DNA]</scope>
    <source>
        <strain evidence="13 14">BCRC 80649</strain>
    </source>
</reference>
<feature type="region of interest" description="Disordered" evidence="12">
    <location>
        <begin position="178"/>
        <end position="203"/>
    </location>
</feature>
<keyword evidence="14" id="KW-1185">Reference proteome</keyword>
<evidence type="ECO:0000256" key="9">
    <source>
        <dbReference type="ARBA" id="ARBA00029599"/>
    </source>
</evidence>
<dbReference type="Gene3D" id="1.10.287.500">
    <property type="entry name" value="Helix hairpin bin"/>
    <property type="match status" value="1"/>
</dbReference>
<evidence type="ECO:0000256" key="2">
    <source>
        <dbReference type="ARBA" id="ARBA00005908"/>
    </source>
</evidence>
<dbReference type="SUPFAM" id="SSF75708">
    <property type="entry name" value="Chemotaxis phosphatase CheZ"/>
    <property type="match status" value="1"/>
</dbReference>
<keyword evidence="6 10" id="KW-0283">Flagellar rotation</keyword>
<evidence type="ECO:0000256" key="5">
    <source>
        <dbReference type="ARBA" id="ARBA00022500"/>
    </source>
</evidence>
<name>A0A2S5SQC8_9BURK</name>
<accession>A0A2S5SQC8</accession>
<dbReference type="GO" id="GO:0005737">
    <property type="term" value="C:cytoplasm"/>
    <property type="evidence" value="ECO:0007669"/>
    <property type="project" value="UniProtKB-SubCell"/>
</dbReference>
<dbReference type="GO" id="GO:0004721">
    <property type="term" value="F:phosphoprotein phosphatase activity"/>
    <property type="evidence" value="ECO:0007669"/>
    <property type="project" value="UniProtKB-KW"/>
</dbReference>
<dbReference type="PANTHER" id="PTHR43693:SF1">
    <property type="entry name" value="PROTEIN PHOSPHATASE CHEZ"/>
    <property type="match status" value="1"/>
</dbReference>
<dbReference type="GO" id="GO:0050920">
    <property type="term" value="P:regulation of chemotaxis"/>
    <property type="evidence" value="ECO:0007669"/>
    <property type="project" value="InterPro"/>
</dbReference>
<dbReference type="GO" id="GO:0097588">
    <property type="term" value="P:archaeal or bacterial-type flagellum-dependent cell motility"/>
    <property type="evidence" value="ECO:0007669"/>
    <property type="project" value="UniProtKB-KW"/>
</dbReference>
<evidence type="ECO:0000313" key="13">
    <source>
        <dbReference type="EMBL" id="PPE64958.1"/>
    </source>
</evidence>
<feature type="compositionally biased region" description="Low complexity" evidence="12">
    <location>
        <begin position="178"/>
        <end position="189"/>
    </location>
</feature>
<evidence type="ECO:0000256" key="8">
    <source>
        <dbReference type="ARBA" id="ARBA00022912"/>
    </source>
</evidence>
<dbReference type="GO" id="GO:0006935">
    <property type="term" value="P:chemotaxis"/>
    <property type="evidence" value="ECO:0007669"/>
    <property type="project" value="UniProtKB-KW"/>
</dbReference>
<evidence type="ECO:0000256" key="1">
    <source>
        <dbReference type="ARBA" id="ARBA00004496"/>
    </source>
</evidence>
<dbReference type="InterPro" id="IPR050992">
    <property type="entry name" value="CheZ_family_phosphatases"/>
</dbReference>
<dbReference type="EMBL" id="PSNX01000019">
    <property type="protein sequence ID" value="PPE64958.1"/>
    <property type="molecule type" value="Genomic_DNA"/>
</dbReference>
<dbReference type="Proteomes" id="UP000238605">
    <property type="component" value="Unassembled WGS sequence"/>
</dbReference>
<protein>
    <recommendedName>
        <fullName evidence="3 10">Protein phosphatase CheZ</fullName>
        <ecNumber evidence="10">3.1.3.-</ecNumber>
    </recommendedName>
    <alternativeName>
        <fullName evidence="9 10">Chemotaxis protein CheZ</fullName>
    </alternativeName>
</protein>
<dbReference type="PIRSF" id="PIRSF002884">
    <property type="entry name" value="CheZ"/>
    <property type="match status" value="1"/>
</dbReference>
<keyword evidence="5 10" id="KW-0145">Chemotaxis</keyword>
<comment type="subunit">
    <text evidence="10">Homodimer.</text>
</comment>
<comment type="subcellular location">
    <subcellularLocation>
        <location evidence="1 10">Cytoplasm</location>
    </subcellularLocation>
</comment>
<evidence type="ECO:0000313" key="14">
    <source>
        <dbReference type="Proteomes" id="UP000238605"/>
    </source>
</evidence>
<evidence type="ECO:0000256" key="11">
    <source>
        <dbReference type="PIRSR" id="PIRSR002884-1"/>
    </source>
</evidence>
<evidence type="ECO:0000256" key="10">
    <source>
        <dbReference type="PIRNR" id="PIRNR002884"/>
    </source>
</evidence>
<evidence type="ECO:0000256" key="4">
    <source>
        <dbReference type="ARBA" id="ARBA00022490"/>
    </source>
</evidence>
<organism evidence="13 14">
    <name type="scientific">Caldimonas caldifontis</name>
    <dbReference type="NCBI Taxonomy" id="1452508"/>
    <lineage>
        <taxon>Bacteria</taxon>
        <taxon>Pseudomonadati</taxon>
        <taxon>Pseudomonadota</taxon>
        <taxon>Betaproteobacteria</taxon>
        <taxon>Burkholderiales</taxon>
        <taxon>Sphaerotilaceae</taxon>
        <taxon>Caldimonas</taxon>
    </lineage>
</organism>
<gene>
    <name evidence="13" type="ORF">C1704_16760</name>
</gene>
<evidence type="ECO:0000256" key="6">
    <source>
        <dbReference type="ARBA" id="ARBA00022779"/>
    </source>
</evidence>
<evidence type="ECO:0000256" key="12">
    <source>
        <dbReference type="SAM" id="MobiDB-lite"/>
    </source>
</evidence>
<keyword evidence="8 10" id="KW-0904">Protein phosphatase</keyword>
<dbReference type="PANTHER" id="PTHR43693">
    <property type="entry name" value="PROTEIN PHOSPHATASE CHEZ"/>
    <property type="match status" value="1"/>
</dbReference>
<dbReference type="EC" id="3.1.3.-" evidence="10"/>